<dbReference type="Gene3D" id="3.30.460.10">
    <property type="entry name" value="Beta Polymerase, domain 2"/>
    <property type="match status" value="1"/>
</dbReference>
<dbReference type="GO" id="GO:0016779">
    <property type="term" value="F:nucleotidyltransferase activity"/>
    <property type="evidence" value="ECO:0007669"/>
    <property type="project" value="UniProtKB-KW"/>
</dbReference>
<gene>
    <name evidence="11" type="ORF">ASZ90_010213</name>
</gene>
<evidence type="ECO:0000256" key="6">
    <source>
        <dbReference type="ARBA" id="ARBA00022741"/>
    </source>
</evidence>
<evidence type="ECO:0000256" key="7">
    <source>
        <dbReference type="ARBA" id="ARBA00022840"/>
    </source>
</evidence>
<evidence type="ECO:0000256" key="8">
    <source>
        <dbReference type="ARBA" id="ARBA00022842"/>
    </source>
</evidence>
<dbReference type="PANTHER" id="PTHR33571">
    <property type="entry name" value="SSL8005 PROTEIN"/>
    <property type="match status" value="1"/>
</dbReference>
<comment type="similarity">
    <text evidence="9">Belongs to the MntA antitoxin family.</text>
</comment>
<keyword evidence="5" id="KW-0479">Metal-binding</keyword>
<keyword evidence="8" id="KW-0460">Magnesium</keyword>
<dbReference type="InterPro" id="IPR043519">
    <property type="entry name" value="NT_sf"/>
</dbReference>
<evidence type="ECO:0000313" key="11">
    <source>
        <dbReference type="EMBL" id="KUG20043.1"/>
    </source>
</evidence>
<dbReference type="AlphaFoldDB" id="A0A0W8FGP1"/>
<organism evidence="11">
    <name type="scientific">hydrocarbon metagenome</name>
    <dbReference type="NCBI Taxonomy" id="938273"/>
    <lineage>
        <taxon>unclassified sequences</taxon>
        <taxon>metagenomes</taxon>
        <taxon>ecological metagenomes</taxon>
    </lineage>
</organism>
<dbReference type="GO" id="GO:0046872">
    <property type="term" value="F:metal ion binding"/>
    <property type="evidence" value="ECO:0007669"/>
    <property type="project" value="UniProtKB-KW"/>
</dbReference>
<keyword evidence="2" id="KW-1277">Toxin-antitoxin system</keyword>
<dbReference type="EMBL" id="LNQE01001232">
    <property type="protein sequence ID" value="KUG20043.1"/>
    <property type="molecule type" value="Genomic_DNA"/>
</dbReference>
<accession>A0A0W8FGP1</accession>
<proteinExistence type="inferred from homology"/>
<sequence>MHPIIRDKIRDIASIAARRRVKKLAVFGSAAGDRFKPAESDIDFLVEFEPMTPVEHAEAYFGLEKDLAELFDREIDLVELSAIRNPFFRESVEETRKDVYAVA</sequence>
<evidence type="ECO:0000256" key="9">
    <source>
        <dbReference type="ARBA" id="ARBA00038276"/>
    </source>
</evidence>
<comment type="caution">
    <text evidence="11">The sequence shown here is derived from an EMBL/GenBank/DDBJ whole genome shotgun (WGS) entry which is preliminary data.</text>
</comment>
<dbReference type="CDD" id="cd05403">
    <property type="entry name" value="NT_KNTase_like"/>
    <property type="match status" value="1"/>
</dbReference>
<evidence type="ECO:0000256" key="5">
    <source>
        <dbReference type="ARBA" id="ARBA00022723"/>
    </source>
</evidence>
<keyword evidence="4" id="KW-0548">Nucleotidyltransferase</keyword>
<protein>
    <submittedName>
        <fullName evidence="11">Dna polymerase, beta-like region</fullName>
    </submittedName>
</protein>
<dbReference type="SUPFAM" id="SSF81301">
    <property type="entry name" value="Nucleotidyltransferase"/>
    <property type="match status" value="1"/>
</dbReference>
<dbReference type="PANTHER" id="PTHR33571:SF12">
    <property type="entry name" value="BSL3053 PROTEIN"/>
    <property type="match status" value="1"/>
</dbReference>
<name>A0A0W8FGP1_9ZZZZ</name>
<dbReference type="InterPro" id="IPR052038">
    <property type="entry name" value="Type-VII_TA_antitoxin"/>
</dbReference>
<evidence type="ECO:0000256" key="3">
    <source>
        <dbReference type="ARBA" id="ARBA00022679"/>
    </source>
</evidence>
<dbReference type="InterPro" id="IPR002934">
    <property type="entry name" value="Polymerase_NTP_transf_dom"/>
</dbReference>
<dbReference type="GO" id="GO:0005524">
    <property type="term" value="F:ATP binding"/>
    <property type="evidence" value="ECO:0007669"/>
    <property type="project" value="UniProtKB-KW"/>
</dbReference>
<evidence type="ECO:0000256" key="2">
    <source>
        <dbReference type="ARBA" id="ARBA00022649"/>
    </source>
</evidence>
<evidence type="ECO:0000256" key="1">
    <source>
        <dbReference type="ARBA" id="ARBA00001946"/>
    </source>
</evidence>
<keyword evidence="6" id="KW-0547">Nucleotide-binding</keyword>
<dbReference type="Pfam" id="PF01909">
    <property type="entry name" value="NTP_transf_2"/>
    <property type="match status" value="1"/>
</dbReference>
<comment type="cofactor">
    <cofactor evidence="1">
        <name>Mg(2+)</name>
        <dbReference type="ChEBI" id="CHEBI:18420"/>
    </cofactor>
</comment>
<evidence type="ECO:0000256" key="4">
    <source>
        <dbReference type="ARBA" id="ARBA00022695"/>
    </source>
</evidence>
<keyword evidence="7" id="KW-0067">ATP-binding</keyword>
<evidence type="ECO:0000259" key="10">
    <source>
        <dbReference type="Pfam" id="PF01909"/>
    </source>
</evidence>
<reference evidence="11" key="1">
    <citation type="journal article" date="2015" name="Proc. Natl. Acad. Sci. U.S.A.">
        <title>Networks of energetic and metabolic interactions define dynamics in microbial communities.</title>
        <authorList>
            <person name="Embree M."/>
            <person name="Liu J.K."/>
            <person name="Al-Bassam M.M."/>
            <person name="Zengler K."/>
        </authorList>
    </citation>
    <scope>NUCLEOTIDE SEQUENCE</scope>
</reference>
<keyword evidence="3" id="KW-0808">Transferase</keyword>
<feature type="domain" description="Polymerase nucleotidyl transferase" evidence="10">
    <location>
        <begin position="12"/>
        <end position="97"/>
    </location>
</feature>